<evidence type="ECO:0000259" key="6">
    <source>
        <dbReference type="Pfam" id="PF00081"/>
    </source>
</evidence>
<dbReference type="InterPro" id="IPR019831">
    <property type="entry name" value="Mn/Fe_SOD_N"/>
</dbReference>
<gene>
    <name evidence="8" type="ORF">K4H28_01745</name>
</gene>
<comment type="catalytic activity">
    <reaction evidence="5">
        <text>2 superoxide + 2 H(+) = H2O2 + O2</text>
        <dbReference type="Rhea" id="RHEA:20696"/>
        <dbReference type="ChEBI" id="CHEBI:15378"/>
        <dbReference type="ChEBI" id="CHEBI:15379"/>
        <dbReference type="ChEBI" id="CHEBI:16240"/>
        <dbReference type="ChEBI" id="CHEBI:18421"/>
        <dbReference type="EC" id="1.15.1.1"/>
    </reaction>
</comment>
<sequence length="197" mass="21583">MEHQLPTLPYAQDALAPFMSAETLSFHYGKHHQTYITNLNNLIKGTENESKSLEEIVKTAPAGGLYNNAAQTWNHTFFWFGFAPNAAGEDRAPAGALADAIAAKWGSFDEFKKAFNASAAGNFGSGWTWLVKKADGSLDIVNTGAAGTPLTTADTALLTCDVWEHAYYIDYRNSRPNYLEGFWKLVDWNVVAARLAA</sequence>
<protein>
    <recommendedName>
        <fullName evidence="2 5">Superoxide dismutase</fullName>
        <ecNumber evidence="2 5">1.15.1.1</ecNumber>
    </recommendedName>
</protein>
<comment type="similarity">
    <text evidence="1 5">Belongs to the iron/manganese superoxide dismutase family.</text>
</comment>
<keyword evidence="9" id="KW-1185">Reference proteome</keyword>
<dbReference type="InterPro" id="IPR036314">
    <property type="entry name" value="SOD_C_sf"/>
</dbReference>
<keyword evidence="3 5" id="KW-0479">Metal-binding</keyword>
<dbReference type="InterPro" id="IPR019833">
    <property type="entry name" value="Mn/Fe_SOD_BS"/>
</dbReference>
<dbReference type="Gene3D" id="1.10.287.990">
    <property type="entry name" value="Fe,Mn superoxide dismutase (SOD) domain"/>
    <property type="match status" value="1"/>
</dbReference>
<dbReference type="Pfam" id="PF02777">
    <property type="entry name" value="Sod_Fe_C"/>
    <property type="match status" value="1"/>
</dbReference>
<keyword evidence="4 5" id="KW-0560">Oxidoreductase</keyword>
<feature type="domain" description="Manganese/iron superoxide dismutase C-terminal" evidence="7">
    <location>
        <begin position="93"/>
        <end position="194"/>
    </location>
</feature>
<evidence type="ECO:0000313" key="8">
    <source>
        <dbReference type="EMBL" id="QZA78175.1"/>
    </source>
</evidence>
<dbReference type="SUPFAM" id="SSF54719">
    <property type="entry name" value="Fe,Mn superoxide dismutase (SOD), C-terminal domain"/>
    <property type="match status" value="1"/>
</dbReference>
<evidence type="ECO:0000256" key="5">
    <source>
        <dbReference type="RuleBase" id="RU000414"/>
    </source>
</evidence>
<organism evidence="8 9">
    <name type="scientific">Deefgea tanakiae</name>
    <dbReference type="NCBI Taxonomy" id="2865840"/>
    <lineage>
        <taxon>Bacteria</taxon>
        <taxon>Pseudomonadati</taxon>
        <taxon>Pseudomonadota</taxon>
        <taxon>Betaproteobacteria</taxon>
        <taxon>Neisseriales</taxon>
        <taxon>Chitinibacteraceae</taxon>
        <taxon>Deefgea</taxon>
    </lineage>
</organism>
<dbReference type="PANTHER" id="PTHR42769">
    <property type="entry name" value="SUPEROXIDE DISMUTASE"/>
    <property type="match status" value="1"/>
</dbReference>
<dbReference type="InterPro" id="IPR001189">
    <property type="entry name" value="Mn/Fe_SOD"/>
</dbReference>
<dbReference type="InterPro" id="IPR019832">
    <property type="entry name" value="Mn/Fe_SOD_C"/>
</dbReference>
<dbReference type="Proteomes" id="UP000825679">
    <property type="component" value="Chromosome"/>
</dbReference>
<dbReference type="PIRSF" id="PIRSF000349">
    <property type="entry name" value="SODismutase"/>
    <property type="match status" value="1"/>
</dbReference>
<evidence type="ECO:0000256" key="1">
    <source>
        <dbReference type="ARBA" id="ARBA00008714"/>
    </source>
</evidence>
<name>A0ABX8Z709_9NEIS</name>
<comment type="function">
    <text evidence="5">Destroys radicals which are normally produced within the cells and which are toxic to biological systems.</text>
</comment>
<evidence type="ECO:0000256" key="2">
    <source>
        <dbReference type="ARBA" id="ARBA00012682"/>
    </source>
</evidence>
<accession>A0ABX8Z709</accession>
<evidence type="ECO:0000313" key="9">
    <source>
        <dbReference type="Proteomes" id="UP000825679"/>
    </source>
</evidence>
<dbReference type="RefSeq" id="WP_221006553.1">
    <property type="nucleotide sequence ID" value="NZ_CP081150.1"/>
</dbReference>
<dbReference type="EMBL" id="CP081150">
    <property type="protein sequence ID" value="QZA78175.1"/>
    <property type="molecule type" value="Genomic_DNA"/>
</dbReference>
<dbReference type="PANTHER" id="PTHR42769:SF3">
    <property type="entry name" value="SUPEROXIDE DISMUTASE [FE] 2, CHLOROPLASTIC"/>
    <property type="match status" value="1"/>
</dbReference>
<dbReference type="PROSITE" id="PS00088">
    <property type="entry name" value="SOD_MN"/>
    <property type="match status" value="1"/>
</dbReference>
<dbReference type="Pfam" id="PF00081">
    <property type="entry name" value="Sod_Fe_N"/>
    <property type="match status" value="1"/>
</dbReference>
<evidence type="ECO:0000256" key="4">
    <source>
        <dbReference type="ARBA" id="ARBA00023002"/>
    </source>
</evidence>
<evidence type="ECO:0000256" key="3">
    <source>
        <dbReference type="ARBA" id="ARBA00022723"/>
    </source>
</evidence>
<reference evidence="8 9" key="1">
    <citation type="submission" date="2021-08" db="EMBL/GenBank/DDBJ databases">
        <title>complete genome sequencing of Deefgea sp. D25.</title>
        <authorList>
            <person name="Bae J.-W."/>
            <person name="Gim D.-H."/>
        </authorList>
    </citation>
    <scope>NUCLEOTIDE SEQUENCE [LARGE SCALE GENOMIC DNA]</scope>
    <source>
        <strain evidence="8 9">D25</strain>
    </source>
</reference>
<feature type="domain" description="Manganese/iron superoxide dismutase N-terminal" evidence="6">
    <location>
        <begin position="2"/>
        <end position="80"/>
    </location>
</feature>
<proteinExistence type="inferred from homology"/>
<dbReference type="PRINTS" id="PR01703">
    <property type="entry name" value="MNSODISMTASE"/>
</dbReference>
<evidence type="ECO:0000259" key="7">
    <source>
        <dbReference type="Pfam" id="PF02777"/>
    </source>
</evidence>
<dbReference type="Gene3D" id="3.55.40.20">
    <property type="entry name" value="Iron/manganese superoxide dismutase, C-terminal domain"/>
    <property type="match status" value="1"/>
</dbReference>
<dbReference type="SUPFAM" id="SSF46609">
    <property type="entry name" value="Fe,Mn superoxide dismutase (SOD), N-terminal domain"/>
    <property type="match status" value="1"/>
</dbReference>
<dbReference type="EC" id="1.15.1.1" evidence="2 5"/>
<dbReference type="InterPro" id="IPR036324">
    <property type="entry name" value="Mn/Fe_SOD_N_sf"/>
</dbReference>